<dbReference type="EMBL" id="HBFS01017661">
    <property type="protein sequence ID" value="CAD8918625.1"/>
    <property type="molecule type" value="Transcribed_RNA"/>
</dbReference>
<protein>
    <submittedName>
        <fullName evidence="2">Uncharacterized protein</fullName>
    </submittedName>
</protein>
<evidence type="ECO:0000256" key="1">
    <source>
        <dbReference type="SAM" id="MobiDB-lite"/>
    </source>
</evidence>
<feature type="region of interest" description="Disordered" evidence="1">
    <location>
        <begin position="1"/>
        <end position="91"/>
    </location>
</feature>
<dbReference type="AlphaFoldDB" id="A0A7S1G993"/>
<feature type="compositionally biased region" description="Pro residues" evidence="1">
    <location>
        <begin position="43"/>
        <end position="60"/>
    </location>
</feature>
<proteinExistence type="predicted"/>
<accession>A0A7S1G993</accession>
<reference evidence="2" key="1">
    <citation type="submission" date="2021-01" db="EMBL/GenBank/DDBJ databases">
        <authorList>
            <person name="Corre E."/>
            <person name="Pelletier E."/>
            <person name="Niang G."/>
            <person name="Scheremetjew M."/>
            <person name="Finn R."/>
            <person name="Kale V."/>
            <person name="Holt S."/>
            <person name="Cochrane G."/>
            <person name="Meng A."/>
            <person name="Brown T."/>
            <person name="Cohen L."/>
        </authorList>
    </citation>
    <scope>NUCLEOTIDE SEQUENCE</scope>
    <source>
        <strain evidence="2">Ms1</strain>
    </source>
</reference>
<sequence length="280" mass="27461">MPVSIGSAPSLPVRRRSGTASERRLSRAPPLNSTTGVRMRCPMSPPPPPAPAPLPSPSSPQRPVQHVGSAAPPPPPPAGAAGMSASVGSLPRPRSVYESAAASLRSALEQSLMLLTELHEAEASAGATTPDMEVAEAKDALNMSIASVAHRLSTSVAVPASVRSQAGSVAGWVGAGAGSVAGSVSGAQSVTVTATPRPGVLSIGLAGGVAAPSPGAFAGRPAGDMALDASVSTVGGASSSAAPPLPPSVGPSVEVDVAALLDRYSSMLADAVAQKMSARQ</sequence>
<gene>
    <name evidence="2" type="ORF">BSP0115_LOCUS11887</name>
</gene>
<feature type="compositionally biased region" description="Low complexity" evidence="1">
    <location>
        <begin position="79"/>
        <end position="89"/>
    </location>
</feature>
<organism evidence="2">
    <name type="scientific">Bicosoecida sp. CB-2014</name>
    <dbReference type="NCBI Taxonomy" id="1486930"/>
    <lineage>
        <taxon>Eukaryota</taxon>
        <taxon>Sar</taxon>
        <taxon>Stramenopiles</taxon>
        <taxon>Bigyra</taxon>
        <taxon>Opalozoa</taxon>
        <taxon>Bicosoecida</taxon>
    </lineage>
</organism>
<name>A0A7S1G993_9STRA</name>
<evidence type="ECO:0000313" key="2">
    <source>
        <dbReference type="EMBL" id="CAD8918625.1"/>
    </source>
</evidence>